<organism evidence="1 2">
    <name type="scientific">Zootermopsis nevadensis</name>
    <name type="common">Dampwood termite</name>
    <dbReference type="NCBI Taxonomy" id="136037"/>
    <lineage>
        <taxon>Eukaryota</taxon>
        <taxon>Metazoa</taxon>
        <taxon>Ecdysozoa</taxon>
        <taxon>Arthropoda</taxon>
        <taxon>Hexapoda</taxon>
        <taxon>Insecta</taxon>
        <taxon>Pterygota</taxon>
        <taxon>Neoptera</taxon>
        <taxon>Polyneoptera</taxon>
        <taxon>Dictyoptera</taxon>
        <taxon>Blattodea</taxon>
        <taxon>Blattoidea</taxon>
        <taxon>Termitoidae</taxon>
        <taxon>Termopsidae</taxon>
        <taxon>Zootermopsis</taxon>
    </lineage>
</organism>
<evidence type="ECO:0000313" key="1">
    <source>
        <dbReference type="EMBL" id="KDR15913.1"/>
    </source>
</evidence>
<name>A0A067RB76_ZOONE</name>
<dbReference type="InParanoid" id="A0A067RB76"/>
<protein>
    <submittedName>
        <fullName evidence="1">Uncharacterized protein</fullName>
    </submittedName>
</protein>
<accession>A0A067RB76</accession>
<sequence length="130" mass="14926">MPYLAPRKPEMAIGHDVKEQTPSDMTLTTDVIFRTEEPLDKIGHDIGRSTPFYTLNLPQLSFCMPRETTLEDRRQRQQSTLPKDAICSTLSLGMPLKTKLQNRFHASRRPQVAIFSTNEPQNSIRDELQN</sequence>
<proteinExistence type="predicted"/>
<keyword evidence="2" id="KW-1185">Reference proteome</keyword>
<dbReference type="Proteomes" id="UP000027135">
    <property type="component" value="Unassembled WGS sequence"/>
</dbReference>
<gene>
    <name evidence="1" type="ORF">L798_09840</name>
</gene>
<reference evidence="1 2" key="1">
    <citation type="journal article" date="2014" name="Nat. Commun.">
        <title>Molecular traces of alternative social organization in a termite genome.</title>
        <authorList>
            <person name="Terrapon N."/>
            <person name="Li C."/>
            <person name="Robertson H.M."/>
            <person name="Ji L."/>
            <person name="Meng X."/>
            <person name="Booth W."/>
            <person name="Chen Z."/>
            <person name="Childers C.P."/>
            <person name="Glastad K.M."/>
            <person name="Gokhale K."/>
            <person name="Gowin J."/>
            <person name="Gronenberg W."/>
            <person name="Hermansen R.A."/>
            <person name="Hu H."/>
            <person name="Hunt B.G."/>
            <person name="Huylmans A.K."/>
            <person name="Khalil S.M."/>
            <person name="Mitchell R.D."/>
            <person name="Munoz-Torres M.C."/>
            <person name="Mustard J.A."/>
            <person name="Pan H."/>
            <person name="Reese J.T."/>
            <person name="Scharf M.E."/>
            <person name="Sun F."/>
            <person name="Vogel H."/>
            <person name="Xiao J."/>
            <person name="Yang W."/>
            <person name="Yang Z."/>
            <person name="Yang Z."/>
            <person name="Zhou J."/>
            <person name="Zhu J."/>
            <person name="Brent C.S."/>
            <person name="Elsik C.G."/>
            <person name="Goodisman M.A."/>
            <person name="Liberles D.A."/>
            <person name="Roe R.M."/>
            <person name="Vargo E.L."/>
            <person name="Vilcinskas A."/>
            <person name="Wang J."/>
            <person name="Bornberg-Bauer E."/>
            <person name="Korb J."/>
            <person name="Zhang G."/>
            <person name="Liebig J."/>
        </authorList>
    </citation>
    <scope>NUCLEOTIDE SEQUENCE [LARGE SCALE GENOMIC DNA]</scope>
    <source>
        <tissue evidence="1">Whole organism</tissue>
    </source>
</reference>
<dbReference type="EMBL" id="KK852811">
    <property type="protein sequence ID" value="KDR15913.1"/>
    <property type="molecule type" value="Genomic_DNA"/>
</dbReference>
<evidence type="ECO:0000313" key="2">
    <source>
        <dbReference type="Proteomes" id="UP000027135"/>
    </source>
</evidence>
<dbReference type="AlphaFoldDB" id="A0A067RB76"/>